<protein>
    <submittedName>
        <fullName evidence="3">Cytochrome</fullName>
    </submittedName>
</protein>
<evidence type="ECO:0000256" key="1">
    <source>
        <dbReference type="SAM" id="MobiDB-lite"/>
    </source>
</evidence>
<dbReference type="PANTHER" id="PTHR24299">
    <property type="entry name" value="CYTOCHROME P450 FAMILY 1"/>
    <property type="match status" value="1"/>
</dbReference>
<feature type="region of interest" description="Disordered" evidence="1">
    <location>
        <begin position="111"/>
        <end position="151"/>
    </location>
</feature>
<dbReference type="InterPro" id="IPR036396">
    <property type="entry name" value="Cyt_P450_sf"/>
</dbReference>
<dbReference type="EMBL" id="JACGWK010000004">
    <property type="protein sequence ID" value="KAL0359321.1"/>
    <property type="molecule type" value="Genomic_DNA"/>
</dbReference>
<proteinExistence type="predicted"/>
<organism evidence="3">
    <name type="scientific">Sesamum angustifolium</name>
    <dbReference type="NCBI Taxonomy" id="2727405"/>
    <lineage>
        <taxon>Eukaryota</taxon>
        <taxon>Viridiplantae</taxon>
        <taxon>Streptophyta</taxon>
        <taxon>Embryophyta</taxon>
        <taxon>Tracheophyta</taxon>
        <taxon>Spermatophyta</taxon>
        <taxon>Magnoliopsida</taxon>
        <taxon>eudicotyledons</taxon>
        <taxon>Gunneridae</taxon>
        <taxon>Pentapetalae</taxon>
        <taxon>asterids</taxon>
        <taxon>lamiids</taxon>
        <taxon>Lamiales</taxon>
        <taxon>Pedaliaceae</taxon>
        <taxon>Sesamum</taxon>
    </lineage>
</organism>
<reference evidence="3" key="2">
    <citation type="journal article" date="2024" name="Plant">
        <title>Genomic evolution and insights into agronomic trait innovations of Sesamum species.</title>
        <authorList>
            <person name="Miao H."/>
            <person name="Wang L."/>
            <person name="Qu L."/>
            <person name="Liu H."/>
            <person name="Sun Y."/>
            <person name="Le M."/>
            <person name="Wang Q."/>
            <person name="Wei S."/>
            <person name="Zheng Y."/>
            <person name="Lin W."/>
            <person name="Duan Y."/>
            <person name="Cao H."/>
            <person name="Xiong S."/>
            <person name="Wang X."/>
            <person name="Wei L."/>
            <person name="Li C."/>
            <person name="Ma Q."/>
            <person name="Ju M."/>
            <person name="Zhao R."/>
            <person name="Li G."/>
            <person name="Mu C."/>
            <person name="Tian Q."/>
            <person name="Mei H."/>
            <person name="Zhang T."/>
            <person name="Gao T."/>
            <person name="Zhang H."/>
        </authorList>
    </citation>
    <scope>NUCLEOTIDE SEQUENCE</scope>
    <source>
        <strain evidence="3">G01</strain>
    </source>
</reference>
<sequence length="176" mass="19185">MDAWFIIIVSLCILALVKFIFSLFPAWINSKKQLPPGPLSLPLIGNLIWFRKPISDLEFILRRLKPRYGPLITLRIAHRSFIFIGSHSLAHHALVHNGAIFSDRPAPPPTSKILNRSRKQLAPPPTAPRGVSSAATSPTRSSIPPASGRTPAPAAGSFLFSSTVSGILPNWNLRSG</sequence>
<keyword evidence="2" id="KW-0812">Transmembrane</keyword>
<feature type="transmembrane region" description="Helical" evidence="2">
    <location>
        <begin position="6"/>
        <end position="28"/>
    </location>
</feature>
<dbReference type="GO" id="GO:0020037">
    <property type="term" value="F:heme binding"/>
    <property type="evidence" value="ECO:0007669"/>
    <property type="project" value="InterPro"/>
</dbReference>
<dbReference type="Gene3D" id="1.10.630.10">
    <property type="entry name" value="Cytochrome P450"/>
    <property type="match status" value="1"/>
</dbReference>
<accession>A0AAW2PV46</accession>
<keyword evidence="2" id="KW-0472">Membrane</keyword>
<dbReference type="Pfam" id="PF00067">
    <property type="entry name" value="p450"/>
    <property type="match status" value="1"/>
</dbReference>
<reference evidence="3" key="1">
    <citation type="submission" date="2020-06" db="EMBL/GenBank/DDBJ databases">
        <authorList>
            <person name="Li T."/>
            <person name="Hu X."/>
            <person name="Zhang T."/>
            <person name="Song X."/>
            <person name="Zhang H."/>
            <person name="Dai N."/>
            <person name="Sheng W."/>
            <person name="Hou X."/>
            <person name="Wei L."/>
        </authorList>
    </citation>
    <scope>NUCLEOTIDE SEQUENCE</scope>
    <source>
        <strain evidence="3">G01</strain>
        <tissue evidence="3">Leaf</tissue>
    </source>
</reference>
<keyword evidence="2" id="KW-1133">Transmembrane helix</keyword>
<dbReference type="AlphaFoldDB" id="A0AAW2PV46"/>
<dbReference type="GO" id="GO:0004497">
    <property type="term" value="F:monooxygenase activity"/>
    <property type="evidence" value="ECO:0007669"/>
    <property type="project" value="InterPro"/>
</dbReference>
<dbReference type="GO" id="GO:0016705">
    <property type="term" value="F:oxidoreductase activity, acting on paired donors, with incorporation or reduction of molecular oxygen"/>
    <property type="evidence" value="ECO:0007669"/>
    <property type="project" value="InterPro"/>
</dbReference>
<name>A0AAW2PV46_9LAMI</name>
<dbReference type="SUPFAM" id="SSF48264">
    <property type="entry name" value="Cytochrome P450"/>
    <property type="match status" value="1"/>
</dbReference>
<dbReference type="PANTHER" id="PTHR24299:SF14">
    <property type="entry name" value="OS10G0514300 PROTEIN"/>
    <property type="match status" value="1"/>
</dbReference>
<evidence type="ECO:0000313" key="3">
    <source>
        <dbReference type="EMBL" id="KAL0359321.1"/>
    </source>
</evidence>
<gene>
    <name evidence="3" type="ORF">Sangu_0781500</name>
</gene>
<dbReference type="GO" id="GO:0005506">
    <property type="term" value="F:iron ion binding"/>
    <property type="evidence" value="ECO:0007669"/>
    <property type="project" value="InterPro"/>
</dbReference>
<feature type="compositionally biased region" description="Polar residues" evidence="1">
    <location>
        <begin position="133"/>
        <end position="144"/>
    </location>
</feature>
<comment type="caution">
    <text evidence="3">The sequence shown here is derived from an EMBL/GenBank/DDBJ whole genome shotgun (WGS) entry which is preliminary data.</text>
</comment>
<evidence type="ECO:0000256" key="2">
    <source>
        <dbReference type="SAM" id="Phobius"/>
    </source>
</evidence>
<dbReference type="InterPro" id="IPR001128">
    <property type="entry name" value="Cyt_P450"/>
</dbReference>